<evidence type="ECO:0000313" key="1">
    <source>
        <dbReference type="EMBL" id="VVC30560.1"/>
    </source>
</evidence>
<sequence length="426" mass="48748">MPDASSICFVHEPTREEPEMLVEYINVNILTHYIQNSSSNELNLTLDIKQRELECIYGIQIICSVLEQLGVELISKIIKKLYHDGIVTEETLIFWKNEDKNKIGFNKVADSKAVAVEALDPLFKTAENSASHKYRVTNGTNTCKALLATSGYSSLMLFQYFKSEYAEVGLSDAIKRFTTKEGLFSFHTIVHSHSFRLMDCISTILKHFYNKIFSCARTKTESIILKVFAPFALRQICNEFKSVKYATIMIDTSNHKNLKVVPIRYFNPKTDVQIKILEIINLKGETADILTNYIIEIMNKYKLSDKIIAFSDDNCITNFGRLNRKGIKNVFPFLNKSLKNNICGTGCAAHVLHNAMQSSADILPIDVESIVSKIFQYFHTYTVRVEHLKEFCDFANIEFKNILGYVKTRWLYLSPAITRIIENFPA</sequence>
<dbReference type="Proteomes" id="UP000325440">
    <property type="component" value="Unassembled WGS sequence"/>
</dbReference>
<dbReference type="Gene3D" id="1.25.40.180">
    <property type="match status" value="1"/>
</dbReference>
<dbReference type="PANTHER" id="PTHR37162:SF10">
    <property type="entry name" value="DUF4371 DOMAIN-CONTAINING PROTEIN"/>
    <property type="match status" value="1"/>
</dbReference>
<organism evidence="1 2">
    <name type="scientific">Cinara cedri</name>
    <dbReference type="NCBI Taxonomy" id="506608"/>
    <lineage>
        <taxon>Eukaryota</taxon>
        <taxon>Metazoa</taxon>
        <taxon>Ecdysozoa</taxon>
        <taxon>Arthropoda</taxon>
        <taxon>Hexapoda</taxon>
        <taxon>Insecta</taxon>
        <taxon>Pterygota</taxon>
        <taxon>Neoptera</taxon>
        <taxon>Paraneoptera</taxon>
        <taxon>Hemiptera</taxon>
        <taxon>Sternorrhyncha</taxon>
        <taxon>Aphidomorpha</taxon>
        <taxon>Aphidoidea</taxon>
        <taxon>Aphididae</taxon>
        <taxon>Lachninae</taxon>
        <taxon>Cinara</taxon>
    </lineage>
</organism>
<reference evidence="1 2" key="1">
    <citation type="submission" date="2019-08" db="EMBL/GenBank/DDBJ databases">
        <authorList>
            <person name="Alioto T."/>
            <person name="Alioto T."/>
            <person name="Gomez Garrido J."/>
        </authorList>
    </citation>
    <scope>NUCLEOTIDE SEQUENCE [LARGE SCALE GENOMIC DNA]</scope>
</reference>
<gene>
    <name evidence="1" type="ORF">CINCED_3A003931</name>
</gene>
<dbReference type="SUPFAM" id="SSF53098">
    <property type="entry name" value="Ribonuclease H-like"/>
    <property type="match status" value="1"/>
</dbReference>
<keyword evidence="2" id="KW-1185">Reference proteome</keyword>
<dbReference type="EMBL" id="CABPRJ010000522">
    <property type="protein sequence ID" value="VVC30560.1"/>
    <property type="molecule type" value="Genomic_DNA"/>
</dbReference>
<accession>A0A5E4MMH8</accession>
<dbReference type="OrthoDB" id="8065135at2759"/>
<dbReference type="InterPro" id="IPR012337">
    <property type="entry name" value="RNaseH-like_sf"/>
</dbReference>
<name>A0A5E4MMH8_9HEMI</name>
<dbReference type="AlphaFoldDB" id="A0A5E4MMH8"/>
<evidence type="ECO:0000313" key="2">
    <source>
        <dbReference type="Proteomes" id="UP000325440"/>
    </source>
</evidence>
<protein>
    <submittedName>
        <fullName evidence="1">Ribonuclease H-like domain</fullName>
    </submittedName>
</protein>
<proteinExistence type="predicted"/>
<dbReference type="PANTHER" id="PTHR37162">
    <property type="entry name" value="HAT FAMILY DIMERISATION DOMAINCONTAINING PROTEIN-RELATED"/>
    <property type="match status" value="1"/>
</dbReference>